<feature type="domain" description="Glycosyltransferase 2-like" evidence="2">
    <location>
        <begin position="18"/>
        <end position="123"/>
    </location>
</feature>
<dbReference type="RefSeq" id="WP_090324319.1">
    <property type="nucleotide sequence ID" value="NZ_FNKJ01000003.1"/>
</dbReference>
<dbReference type="InterPro" id="IPR031042">
    <property type="entry name" value="Glyco_TIGR04440"/>
</dbReference>
<evidence type="ECO:0000259" key="2">
    <source>
        <dbReference type="Pfam" id="PF00535"/>
    </source>
</evidence>
<evidence type="ECO:0000256" key="1">
    <source>
        <dbReference type="ARBA" id="ARBA00022519"/>
    </source>
</evidence>
<dbReference type="Gene3D" id="3.90.550.10">
    <property type="entry name" value="Spore Coat Polysaccharide Biosynthesis Protein SpsA, Chain A"/>
    <property type="match status" value="3"/>
</dbReference>
<dbReference type="CDD" id="cd00761">
    <property type="entry name" value="Glyco_tranf_GTA_type"/>
    <property type="match status" value="1"/>
</dbReference>
<organism evidence="3 4">
    <name type="scientific">Pseudomonas moorei</name>
    <dbReference type="NCBI Taxonomy" id="395599"/>
    <lineage>
        <taxon>Bacteria</taxon>
        <taxon>Pseudomonadati</taxon>
        <taxon>Pseudomonadota</taxon>
        <taxon>Gammaproteobacteria</taxon>
        <taxon>Pseudomonadales</taxon>
        <taxon>Pseudomonadaceae</taxon>
        <taxon>Pseudomonas</taxon>
    </lineage>
</organism>
<dbReference type="Proteomes" id="UP000199570">
    <property type="component" value="Unassembled WGS sequence"/>
</dbReference>
<dbReference type="NCBIfam" id="TIGR04440">
    <property type="entry name" value="glyco_TIGR04440"/>
    <property type="match status" value="1"/>
</dbReference>
<dbReference type="AlphaFoldDB" id="A0A1H1HAS0"/>
<keyword evidence="1" id="KW-0997">Cell inner membrane</keyword>
<name>A0A1H1HAS0_9PSED</name>
<gene>
    <name evidence="3" type="ORF">SAMN04490195_3949</name>
</gene>
<dbReference type="EMBL" id="FNKJ01000003">
    <property type="protein sequence ID" value="SDR22520.1"/>
    <property type="molecule type" value="Genomic_DNA"/>
</dbReference>
<sequence>MQGKYGSEHALPLSEQLTVLVITHNRPAFLRRALQFYCPLPCRIIVLDSSPQASEGIADTFPSVEYLHLPQFGYWDAQAKVVYGIDQVTTPYVVFAADDDFLVHESVKESVAFLEANQDYGMCHGYCLMYMSLGGGVTYYRRDKKVCEDYSSERAQDRVLDFMGQFIPPFYAVHRTSLFRDWYAAMPHDAKFEWQEIGHSYYMLARAKARILPIPYVVREINYMQSEHKTDVYESLSFTDAKSVAEREAFAEFLAALPTGIVDLEPEQGKQFALQCFEAMAESLRTGKALVLEKIFESYWNSDLKVPERRFSSKQYVEMPFYNQTFFDQLTHIEFLLHGMPAGRVQLQQLEGMWALQHDLMRARNNDTPESVVDRLWSAHDINIFNQHLIQCLVEKLQGLGEEEDAQKMLAWAERLDTLPPQLIRQTFDSTLSGRLLKWLEAREPDAGQREAIAQHLAAHHGGPQFGILILDLENDIGKLQVTLDSLLEGYCKAFKIVVFTTGEPLAATTAQNTLHFVRVTQGNYVDKLNQVARQSTCDWLLLAEVDDEFTASGLLRASLELLEAPHCRAVATDEIQRQASGSLVDVFRPGFNLDLLQSFPALMSRHWLIRREVLLEAGGYSADFSKALEFDLLLRIIEQGGLNGLAHLDEPLLIARAPVLEENADERLTLMRHLGNRGYKAKITSAQPGTYQIDYRHTERPLVSIVVPAGDDLPALQQCLQGVLLRTRYNQYEVVVAVNQNQSAEVNDWLGTYQHPKVSILRTDKLMSVPALYNAASQQAQGEYLVLLAADSEVVNPNWLESLLNHAQRPEVGVVGPKLIDRDGKVTQAGLILGMNGGVGSAFVGEKHDANGYMHRLALEQNYSAVSKVCLMIGKALFTDLGGLDSSTFAEGFSDVDLCLKAGQAGYLTVWTPLVQVIHQGEMPQAPNALDALREKWAAAFAQDQAYNANLALSGKGFSLGESAPVDWAQLLA</sequence>
<dbReference type="InterPro" id="IPR001173">
    <property type="entry name" value="Glyco_trans_2-like"/>
</dbReference>
<dbReference type="SUPFAM" id="SSF53448">
    <property type="entry name" value="Nucleotide-diphospho-sugar transferases"/>
    <property type="match status" value="3"/>
</dbReference>
<evidence type="ECO:0000313" key="4">
    <source>
        <dbReference type="Proteomes" id="UP000199570"/>
    </source>
</evidence>
<dbReference type="PANTHER" id="PTHR43179">
    <property type="entry name" value="RHAMNOSYLTRANSFERASE WBBL"/>
    <property type="match status" value="1"/>
</dbReference>
<keyword evidence="3" id="KW-0808">Transferase</keyword>
<feature type="domain" description="Glycosyltransferase 2-like" evidence="2">
    <location>
        <begin position="705"/>
        <end position="833"/>
    </location>
</feature>
<evidence type="ECO:0000313" key="3">
    <source>
        <dbReference type="EMBL" id="SDR22520.1"/>
    </source>
</evidence>
<dbReference type="GO" id="GO:0016740">
    <property type="term" value="F:transferase activity"/>
    <property type="evidence" value="ECO:0007669"/>
    <property type="project" value="UniProtKB-KW"/>
</dbReference>
<dbReference type="PANTHER" id="PTHR43179:SF7">
    <property type="entry name" value="RHAMNOSYLTRANSFERASE WBBL"/>
    <property type="match status" value="1"/>
</dbReference>
<keyword evidence="1" id="KW-1003">Cell membrane</keyword>
<keyword evidence="1" id="KW-0472">Membrane</keyword>
<protein>
    <submittedName>
        <fullName evidence="3">Glycosyltransferase domain-containing protein</fullName>
    </submittedName>
</protein>
<accession>A0A1H1HAS0</accession>
<keyword evidence="4" id="KW-1185">Reference proteome</keyword>
<dbReference type="InterPro" id="IPR029044">
    <property type="entry name" value="Nucleotide-diphossugar_trans"/>
</dbReference>
<dbReference type="Pfam" id="PF00535">
    <property type="entry name" value="Glycos_transf_2"/>
    <property type="match status" value="2"/>
</dbReference>
<reference evidence="4" key="1">
    <citation type="submission" date="2016-10" db="EMBL/GenBank/DDBJ databases">
        <authorList>
            <person name="Varghese N."/>
            <person name="Submissions S."/>
        </authorList>
    </citation>
    <scope>NUCLEOTIDE SEQUENCE [LARGE SCALE GENOMIC DNA]</scope>
    <source>
        <strain evidence="4">BS3775</strain>
    </source>
</reference>
<proteinExistence type="predicted"/>
<dbReference type="OrthoDB" id="9179784at2"/>